<dbReference type="AlphaFoldDB" id="A0A7J8A7K0"/>
<gene>
    <name evidence="1" type="ORF">mPipKuh1_008849</name>
</gene>
<dbReference type="Proteomes" id="UP000558488">
    <property type="component" value="Unassembled WGS sequence"/>
</dbReference>
<comment type="caution">
    <text evidence="1">The sequence shown here is derived from an EMBL/GenBank/DDBJ whole genome shotgun (WGS) entry which is preliminary data.</text>
</comment>
<name>A0A7J8A7K0_PIPKU</name>
<organism evidence="1 2">
    <name type="scientific">Pipistrellus kuhlii</name>
    <name type="common">Kuhl's pipistrelle</name>
    <dbReference type="NCBI Taxonomy" id="59472"/>
    <lineage>
        <taxon>Eukaryota</taxon>
        <taxon>Metazoa</taxon>
        <taxon>Chordata</taxon>
        <taxon>Craniata</taxon>
        <taxon>Vertebrata</taxon>
        <taxon>Euteleostomi</taxon>
        <taxon>Mammalia</taxon>
        <taxon>Eutheria</taxon>
        <taxon>Laurasiatheria</taxon>
        <taxon>Chiroptera</taxon>
        <taxon>Yangochiroptera</taxon>
        <taxon>Vespertilionidae</taxon>
        <taxon>Pipistrellus</taxon>
    </lineage>
</organism>
<keyword evidence="2" id="KW-1185">Reference proteome</keyword>
<protein>
    <submittedName>
        <fullName evidence="1">Uncharacterized protein</fullName>
    </submittedName>
</protein>
<proteinExistence type="predicted"/>
<reference evidence="1 2" key="1">
    <citation type="journal article" date="2020" name="Nature">
        <title>Six reference-quality genomes reveal evolution of bat adaptations.</title>
        <authorList>
            <person name="Jebb D."/>
            <person name="Huang Z."/>
            <person name="Pippel M."/>
            <person name="Hughes G.M."/>
            <person name="Lavrichenko K."/>
            <person name="Devanna P."/>
            <person name="Winkler S."/>
            <person name="Jermiin L.S."/>
            <person name="Skirmuntt E.C."/>
            <person name="Katzourakis A."/>
            <person name="Burkitt-Gray L."/>
            <person name="Ray D.A."/>
            <person name="Sullivan K.A.M."/>
            <person name="Roscito J.G."/>
            <person name="Kirilenko B.M."/>
            <person name="Davalos L.M."/>
            <person name="Corthals A.P."/>
            <person name="Power M.L."/>
            <person name="Jones G."/>
            <person name="Ransome R.D."/>
            <person name="Dechmann D.K.N."/>
            <person name="Locatelli A.G."/>
            <person name="Puechmaille S.J."/>
            <person name="Fedrigo O."/>
            <person name="Jarvis E.D."/>
            <person name="Hiller M."/>
            <person name="Vernes S.C."/>
            <person name="Myers E.W."/>
            <person name="Teeling E.C."/>
        </authorList>
    </citation>
    <scope>NUCLEOTIDE SEQUENCE [LARGE SCALE GENOMIC DNA]</scope>
    <source>
        <strain evidence="1">MPipKuh1</strain>
        <tissue evidence="1">Flight muscle</tissue>
    </source>
</reference>
<evidence type="ECO:0000313" key="2">
    <source>
        <dbReference type="Proteomes" id="UP000558488"/>
    </source>
</evidence>
<sequence>MLVPITSCSCLGPSCLPKPARPAICGHLHPTALKLRARCPWSVGSAEAPAAGPSHPGCPQDCSSGLSFSQIGTAFFPPQGEALPWHNSCPARGRPCGPLVALSGRTQKSHLCSSQSRVLFQLYPTAATWWAGSPEGPCPHTLQGPGRGPRPLQGFQEKVPSFQRLPEKIRLKEQTTTPLSLGNQI</sequence>
<dbReference type="EMBL" id="JACAGB010000002">
    <property type="protein sequence ID" value="KAF6382483.1"/>
    <property type="molecule type" value="Genomic_DNA"/>
</dbReference>
<accession>A0A7J8A7K0</accession>
<evidence type="ECO:0000313" key="1">
    <source>
        <dbReference type="EMBL" id="KAF6382483.1"/>
    </source>
</evidence>